<evidence type="ECO:0000256" key="3">
    <source>
        <dbReference type="ARBA" id="ARBA00022603"/>
    </source>
</evidence>
<keyword evidence="6" id="KW-0819">tRNA processing</keyword>
<dbReference type="InterPro" id="IPR003358">
    <property type="entry name" value="tRNA_(Gua-N-7)_MeTrfase_Trmb"/>
</dbReference>
<reference evidence="7" key="1">
    <citation type="submission" date="2020-05" db="EMBL/GenBank/DDBJ databases">
        <authorList>
            <person name="Chiriac C."/>
            <person name="Salcher M."/>
            <person name="Ghai R."/>
            <person name="Kavagutti S V."/>
        </authorList>
    </citation>
    <scope>NUCLEOTIDE SEQUENCE</scope>
</reference>
<evidence type="ECO:0000256" key="4">
    <source>
        <dbReference type="ARBA" id="ARBA00022679"/>
    </source>
</evidence>
<accession>A0A6J6B6P0</accession>
<dbReference type="InterPro" id="IPR055361">
    <property type="entry name" value="tRNA_methyltr_TrmB_bact"/>
</dbReference>
<organism evidence="7">
    <name type="scientific">freshwater metagenome</name>
    <dbReference type="NCBI Taxonomy" id="449393"/>
    <lineage>
        <taxon>unclassified sequences</taxon>
        <taxon>metagenomes</taxon>
        <taxon>ecological metagenomes</taxon>
    </lineage>
</organism>
<sequence length="222" mass="25118">MTTHERRVRSFHSRQGRLSPLNATTLENHRTKYLLEPHQAINLHDVFDQERVVLEIGCGFGEATVEMATAEPDVGIIALEVHTRGVARLLQNVDAVGLTNIRAANTDAVPFIRDCIAPLSLHGARIFFPDPWPKARHNKRRLIQPEFASLLASKLAPGAFLHCATDWQPYAEHMLEVLTASDFTNTTQNYLPRPDWRPLTRYEQAGLDKGHAVFDLLFTRHN</sequence>
<dbReference type="GO" id="GO:0008176">
    <property type="term" value="F:tRNA (guanine(46)-N7)-methyltransferase activity"/>
    <property type="evidence" value="ECO:0007669"/>
    <property type="project" value="UniProtKB-EC"/>
</dbReference>
<name>A0A6J6B6P0_9ZZZZ</name>
<protein>
    <recommendedName>
        <fullName evidence="2">tRNA (guanine(46)-N(7))-methyltransferase</fullName>
        <ecNumber evidence="2">2.1.1.33</ecNumber>
    </recommendedName>
</protein>
<evidence type="ECO:0000256" key="1">
    <source>
        <dbReference type="ARBA" id="ARBA00000142"/>
    </source>
</evidence>
<proteinExistence type="inferred from homology"/>
<dbReference type="Gene3D" id="3.40.50.150">
    <property type="entry name" value="Vaccinia Virus protein VP39"/>
    <property type="match status" value="1"/>
</dbReference>
<gene>
    <name evidence="7" type="ORF">UFOPK1446_00059</name>
</gene>
<dbReference type="HAMAP" id="MF_01057">
    <property type="entry name" value="tRNA_methyltr_TrmB"/>
    <property type="match status" value="1"/>
</dbReference>
<dbReference type="EC" id="2.1.1.33" evidence="2"/>
<dbReference type="EMBL" id="CAEZSO010000005">
    <property type="protein sequence ID" value="CAB4534742.1"/>
    <property type="molecule type" value="Genomic_DNA"/>
</dbReference>
<dbReference type="NCBIfam" id="TIGR00091">
    <property type="entry name" value="tRNA (guanosine(46)-N7)-methyltransferase TrmB"/>
    <property type="match status" value="1"/>
</dbReference>
<evidence type="ECO:0000256" key="6">
    <source>
        <dbReference type="ARBA" id="ARBA00022694"/>
    </source>
</evidence>
<dbReference type="PROSITE" id="PS51625">
    <property type="entry name" value="SAM_MT_TRMB"/>
    <property type="match status" value="1"/>
</dbReference>
<dbReference type="Pfam" id="PF02390">
    <property type="entry name" value="Methyltransf_4"/>
    <property type="match status" value="1"/>
</dbReference>
<dbReference type="GO" id="GO:0043527">
    <property type="term" value="C:tRNA methyltransferase complex"/>
    <property type="evidence" value="ECO:0007669"/>
    <property type="project" value="TreeGrafter"/>
</dbReference>
<dbReference type="AlphaFoldDB" id="A0A6J6B6P0"/>
<keyword evidence="5" id="KW-0949">S-adenosyl-L-methionine</keyword>
<dbReference type="InterPro" id="IPR029063">
    <property type="entry name" value="SAM-dependent_MTases_sf"/>
</dbReference>
<keyword evidence="4" id="KW-0808">Transferase</keyword>
<evidence type="ECO:0000313" key="7">
    <source>
        <dbReference type="EMBL" id="CAB4534742.1"/>
    </source>
</evidence>
<dbReference type="PANTHER" id="PTHR23417">
    <property type="entry name" value="3-DEOXY-D-MANNO-OCTULOSONIC-ACID TRANSFERASE/TRNA GUANINE-N 7 - -METHYLTRANSFERASE"/>
    <property type="match status" value="1"/>
</dbReference>
<keyword evidence="3" id="KW-0489">Methyltransferase</keyword>
<evidence type="ECO:0000256" key="5">
    <source>
        <dbReference type="ARBA" id="ARBA00022691"/>
    </source>
</evidence>
<comment type="catalytic activity">
    <reaction evidence="1">
        <text>guanosine(46) in tRNA + S-adenosyl-L-methionine = N(7)-methylguanosine(46) in tRNA + S-adenosyl-L-homocysteine</text>
        <dbReference type="Rhea" id="RHEA:42708"/>
        <dbReference type="Rhea" id="RHEA-COMP:10188"/>
        <dbReference type="Rhea" id="RHEA-COMP:10189"/>
        <dbReference type="ChEBI" id="CHEBI:57856"/>
        <dbReference type="ChEBI" id="CHEBI:59789"/>
        <dbReference type="ChEBI" id="CHEBI:74269"/>
        <dbReference type="ChEBI" id="CHEBI:74480"/>
        <dbReference type="EC" id="2.1.1.33"/>
    </reaction>
</comment>
<dbReference type="PANTHER" id="PTHR23417:SF14">
    <property type="entry name" value="PENTACOTRIPEPTIDE-REPEAT REGION OF PRORP DOMAIN-CONTAINING PROTEIN"/>
    <property type="match status" value="1"/>
</dbReference>
<evidence type="ECO:0000256" key="2">
    <source>
        <dbReference type="ARBA" id="ARBA00011977"/>
    </source>
</evidence>
<dbReference type="SUPFAM" id="SSF53335">
    <property type="entry name" value="S-adenosyl-L-methionine-dependent methyltransferases"/>
    <property type="match status" value="1"/>
</dbReference>